<dbReference type="InterPro" id="IPR011231">
    <property type="entry name" value="Phage_VT1-Sakai_H0018"/>
</dbReference>
<dbReference type="EMBL" id="ABXV02000013">
    <property type="protein sequence ID" value="EFB73481.1"/>
    <property type="molecule type" value="Genomic_DNA"/>
</dbReference>
<protein>
    <recommendedName>
        <fullName evidence="3">DUF2190 family protein</fullName>
    </recommendedName>
</protein>
<organism evidence="1 2">
    <name type="scientific">Providencia rustigianii DSM 4541</name>
    <dbReference type="NCBI Taxonomy" id="500637"/>
    <lineage>
        <taxon>Bacteria</taxon>
        <taxon>Pseudomonadati</taxon>
        <taxon>Pseudomonadota</taxon>
        <taxon>Gammaproteobacteria</taxon>
        <taxon>Enterobacterales</taxon>
        <taxon>Morganellaceae</taxon>
        <taxon>Providencia</taxon>
    </lineage>
</organism>
<name>D1P065_9GAMM</name>
<proteinExistence type="predicted"/>
<dbReference type="STRING" id="500637.PROVRUST_05574"/>
<dbReference type="PIRSF" id="PIRSF030771">
    <property type="entry name" value="UCP030771"/>
    <property type="match status" value="1"/>
</dbReference>
<dbReference type="AlphaFoldDB" id="D1P065"/>
<gene>
    <name evidence="1" type="ORF">PROVRUST_05574</name>
</gene>
<reference evidence="1" key="1">
    <citation type="submission" date="2009-12" db="EMBL/GenBank/DDBJ databases">
        <authorList>
            <person name="Weinstock G."/>
            <person name="Sodergren E."/>
            <person name="Clifton S."/>
            <person name="Fulton L."/>
            <person name="Fulton B."/>
            <person name="Courtney L."/>
            <person name="Fronick C."/>
            <person name="Harrison M."/>
            <person name="Strong C."/>
            <person name="Farmer C."/>
            <person name="Delahaunty K."/>
            <person name="Markovic C."/>
            <person name="Hall O."/>
            <person name="Minx P."/>
            <person name="Tomlinson C."/>
            <person name="Mitreva M."/>
            <person name="Nelson J."/>
            <person name="Hou S."/>
            <person name="Wollam A."/>
            <person name="Pepin K.H."/>
            <person name="Johnson M."/>
            <person name="Bhonagiri V."/>
            <person name="Nash W.E."/>
            <person name="Warren W."/>
            <person name="Chinwalla A."/>
            <person name="Mardis E.R."/>
            <person name="Wilson R.K."/>
        </authorList>
    </citation>
    <scope>NUCLEOTIDE SEQUENCE [LARGE SCALE GENOMIC DNA]</scope>
    <source>
        <strain evidence="1">DSM 4541</strain>
    </source>
</reference>
<evidence type="ECO:0008006" key="3">
    <source>
        <dbReference type="Google" id="ProtNLM"/>
    </source>
</evidence>
<dbReference type="Proteomes" id="UP000005512">
    <property type="component" value="Unassembled WGS sequence"/>
</dbReference>
<dbReference type="Pfam" id="PF09956">
    <property type="entry name" value="Phage_cement_2"/>
    <property type="match status" value="1"/>
</dbReference>
<accession>D1P065</accession>
<sequence length="116" mass="11359">MAKNYQQQGLTVEIINTSAKDSILSGSLVMVGALACIAATNIAPGEIGDGFAEGVYLLPKKAGVALTAGQAVTAEKGIVADKGGAAVGVTWAAAEAGDEMVAVKLNIFPAVAAAGG</sequence>
<evidence type="ECO:0000313" key="2">
    <source>
        <dbReference type="Proteomes" id="UP000005512"/>
    </source>
</evidence>
<comment type="caution">
    <text evidence="1">The sequence shown here is derived from an EMBL/GenBank/DDBJ whole genome shotgun (WGS) entry which is preliminary data.</text>
</comment>
<evidence type="ECO:0000313" key="1">
    <source>
        <dbReference type="EMBL" id="EFB73481.1"/>
    </source>
</evidence>
<dbReference type="HOGENOM" id="CLU_165535_3_0_6"/>
<dbReference type="eggNOG" id="COG5471">
    <property type="taxonomic scope" value="Bacteria"/>
</dbReference>
<dbReference type="RefSeq" id="WP_006813635.1">
    <property type="nucleotide sequence ID" value="NZ_GG703817.1"/>
</dbReference>
<keyword evidence="2" id="KW-1185">Reference proteome</keyword>